<reference evidence="10 11" key="1">
    <citation type="submission" date="2021-06" db="EMBL/GenBank/DDBJ databases">
        <title>Complete genome of Haloferula helveola possessing various polysaccharide degrading enzymes.</title>
        <authorList>
            <person name="Takami H."/>
            <person name="Huang C."/>
            <person name="Hamasaki K."/>
        </authorList>
    </citation>
    <scope>NUCLEOTIDE SEQUENCE [LARGE SCALE GENOMIC DNA]</scope>
    <source>
        <strain evidence="10 11">CN-1</strain>
    </source>
</reference>
<feature type="region of interest" description="Disordered" evidence="7">
    <location>
        <begin position="596"/>
        <end position="632"/>
    </location>
</feature>
<feature type="transmembrane region" description="Helical" evidence="8">
    <location>
        <begin position="470"/>
        <end position="490"/>
    </location>
</feature>
<organism evidence="10 11">
    <name type="scientific">Haloferula helveola</name>
    <dbReference type="NCBI Taxonomy" id="490095"/>
    <lineage>
        <taxon>Bacteria</taxon>
        <taxon>Pseudomonadati</taxon>
        <taxon>Verrucomicrobiota</taxon>
        <taxon>Verrucomicrobiia</taxon>
        <taxon>Verrucomicrobiales</taxon>
        <taxon>Verrucomicrobiaceae</taxon>
        <taxon>Haloferula</taxon>
    </lineage>
</organism>
<evidence type="ECO:0000256" key="3">
    <source>
        <dbReference type="ARBA" id="ARBA00022692"/>
    </source>
</evidence>
<keyword evidence="5 8" id="KW-0472">Membrane</keyword>
<dbReference type="InterPro" id="IPR023616">
    <property type="entry name" value="Cyt_c_oxase-like_su1_dom"/>
</dbReference>
<evidence type="ECO:0000256" key="5">
    <source>
        <dbReference type="ARBA" id="ARBA00023136"/>
    </source>
</evidence>
<keyword evidence="2 6" id="KW-0679">Respiratory chain</keyword>
<name>A0ABM7RN71_9BACT</name>
<dbReference type="PANTHER" id="PTHR10422:SF18">
    <property type="entry name" value="CYTOCHROME C OXIDASE SUBUNIT 1"/>
    <property type="match status" value="1"/>
</dbReference>
<dbReference type="PANTHER" id="PTHR10422">
    <property type="entry name" value="CYTOCHROME C OXIDASE SUBUNIT 1"/>
    <property type="match status" value="1"/>
</dbReference>
<evidence type="ECO:0000256" key="1">
    <source>
        <dbReference type="ARBA" id="ARBA00004141"/>
    </source>
</evidence>
<feature type="transmembrane region" description="Helical" evidence="8">
    <location>
        <begin position="41"/>
        <end position="63"/>
    </location>
</feature>
<evidence type="ECO:0000256" key="6">
    <source>
        <dbReference type="RuleBase" id="RU000370"/>
    </source>
</evidence>
<feature type="transmembrane region" description="Helical" evidence="8">
    <location>
        <begin position="145"/>
        <end position="166"/>
    </location>
</feature>
<accession>A0ABM7RN71</accession>
<evidence type="ECO:0000256" key="4">
    <source>
        <dbReference type="ARBA" id="ARBA00022989"/>
    </source>
</evidence>
<feature type="transmembrane region" description="Helical" evidence="8">
    <location>
        <begin position="333"/>
        <end position="351"/>
    </location>
</feature>
<keyword evidence="6" id="KW-0349">Heme</keyword>
<dbReference type="SUPFAM" id="SSF81442">
    <property type="entry name" value="Cytochrome c oxidase subunit I-like"/>
    <property type="match status" value="1"/>
</dbReference>
<feature type="transmembrane region" description="Helical" evidence="8">
    <location>
        <begin position="535"/>
        <end position="553"/>
    </location>
</feature>
<dbReference type="PRINTS" id="PR01165">
    <property type="entry name" value="CYCOXIDASEI"/>
</dbReference>
<dbReference type="RefSeq" id="WP_338685874.1">
    <property type="nucleotide sequence ID" value="NZ_AP024702.1"/>
</dbReference>
<keyword evidence="4 8" id="KW-1133">Transmembrane helix</keyword>
<dbReference type="InterPro" id="IPR023615">
    <property type="entry name" value="Cyt_c_Oxase_su1_BS"/>
</dbReference>
<feature type="transmembrane region" description="Helical" evidence="8">
    <location>
        <begin position="232"/>
        <end position="251"/>
    </location>
</feature>
<evidence type="ECO:0000256" key="7">
    <source>
        <dbReference type="SAM" id="MobiDB-lite"/>
    </source>
</evidence>
<dbReference type="Pfam" id="PF00115">
    <property type="entry name" value="COX1"/>
    <property type="match status" value="1"/>
</dbReference>
<feature type="compositionally biased region" description="Basic and acidic residues" evidence="7">
    <location>
        <begin position="613"/>
        <end position="632"/>
    </location>
</feature>
<feature type="transmembrane region" description="Helical" evidence="8">
    <location>
        <begin position="398"/>
        <end position="417"/>
    </location>
</feature>
<sequence>MSAHAATADSHGHDDHDHHHDPGFVKKYIFSTDHKMIGIQYGITAGAFLLFGFFLMMVMRWSIAYPHEPLPGWMSWMFTDDWKARWLQDGKVTGDTYNMFGAMHGTIMVFLGVVPLGFGAFGNFVTPLQIGAPDMAFPRLNMMSYWVYLAGGLIMCGSFFMESGAAKSGWTNYSPLAGIADAQITNQWLAGQTQWLIGLVLLITSSLLGSVNFITTIINLRARGLTWMRMPFFVWAMLVTGFLLLLAFPPLEAAGIMQLMDRVTGSSFFMPSGLYTKAEGLLEISGGGSPLLFQHLFWFLGHPEVYVLLLPAIACVAEIIPANTRKPLWGYKAMVYGVLVLGFLSFIVWAHHMYLTGMGPVVSTWFQTTTVLISIPSVILLTSLIISLWGGSIRFTPAMIWACAFLPMFGIGGLTGLPLAFNLVDLHLHDTYYVIGHFHYVVAPGILFGLFAGVYHWYPKLTGRQMSRFLSHLHFWPSLICMNLIFFPMLTQGMAGFHRRWYNGGDAYLAKSPDSANVFGTTVAEHIDLNILMSWAAWIMALAQVPFLINMVISKFAGRKVTSDNPWNATTLEWATPTPPGHGNFLTEPVVYRGPYEYSRPDHDEDFLPQWIEPKKPAEAPAEKPEESPAEH</sequence>
<keyword evidence="3 6" id="KW-0812">Transmembrane</keyword>
<dbReference type="EMBL" id="AP024702">
    <property type="protein sequence ID" value="BCX49330.1"/>
    <property type="molecule type" value="Genomic_DNA"/>
</dbReference>
<dbReference type="InterPro" id="IPR036927">
    <property type="entry name" value="Cyt_c_oxase-like_su1_sf"/>
</dbReference>
<feature type="transmembrane region" description="Helical" evidence="8">
    <location>
        <begin position="195"/>
        <end position="220"/>
    </location>
</feature>
<evidence type="ECO:0000256" key="2">
    <source>
        <dbReference type="ARBA" id="ARBA00022660"/>
    </source>
</evidence>
<proteinExistence type="inferred from homology"/>
<protein>
    <submittedName>
        <fullName evidence="10">Cytochrome c oxidase subunit I</fullName>
    </submittedName>
</protein>
<keyword evidence="6" id="KW-0249">Electron transport</keyword>
<gene>
    <name evidence="10" type="primary">ctaD</name>
    <name evidence="10" type="ORF">HAHE_32380</name>
</gene>
<comment type="subcellular location">
    <subcellularLocation>
        <location evidence="1">Membrane</location>
        <topology evidence="1">Multi-pass membrane protein</topology>
    </subcellularLocation>
</comment>
<dbReference type="PROSITE" id="PS50855">
    <property type="entry name" value="COX1"/>
    <property type="match status" value="1"/>
</dbReference>
<evidence type="ECO:0000313" key="10">
    <source>
        <dbReference type="EMBL" id="BCX49330.1"/>
    </source>
</evidence>
<feature type="transmembrane region" description="Helical" evidence="8">
    <location>
        <begin position="371"/>
        <end position="391"/>
    </location>
</feature>
<feature type="transmembrane region" description="Helical" evidence="8">
    <location>
        <begin position="437"/>
        <end position="458"/>
    </location>
</feature>
<dbReference type="InterPro" id="IPR000883">
    <property type="entry name" value="Cyt_C_Oxase_1"/>
</dbReference>
<feature type="domain" description="Cytochrome oxidase subunit I profile" evidence="9">
    <location>
        <begin position="24"/>
        <end position="592"/>
    </location>
</feature>
<keyword evidence="11" id="KW-1185">Reference proteome</keyword>
<keyword evidence="6" id="KW-0408">Iron</keyword>
<dbReference type="Gene3D" id="1.20.210.10">
    <property type="entry name" value="Cytochrome c oxidase-like, subunit I domain"/>
    <property type="match status" value="1"/>
</dbReference>
<comment type="similarity">
    <text evidence="6">Belongs to the heme-copper respiratory oxidase family.</text>
</comment>
<dbReference type="PROSITE" id="PS00077">
    <property type="entry name" value="COX1_CUB"/>
    <property type="match status" value="1"/>
</dbReference>
<feature type="transmembrane region" description="Helical" evidence="8">
    <location>
        <begin position="305"/>
        <end position="321"/>
    </location>
</feature>
<evidence type="ECO:0000256" key="8">
    <source>
        <dbReference type="SAM" id="Phobius"/>
    </source>
</evidence>
<keyword evidence="6" id="KW-0813">Transport</keyword>
<dbReference type="Proteomes" id="UP001374893">
    <property type="component" value="Chromosome"/>
</dbReference>
<evidence type="ECO:0000259" key="9">
    <source>
        <dbReference type="PROSITE" id="PS50855"/>
    </source>
</evidence>
<feature type="transmembrane region" description="Helical" evidence="8">
    <location>
        <begin position="102"/>
        <end position="125"/>
    </location>
</feature>
<keyword evidence="6" id="KW-0479">Metal-binding</keyword>
<evidence type="ECO:0000313" key="11">
    <source>
        <dbReference type="Proteomes" id="UP001374893"/>
    </source>
</evidence>